<dbReference type="EMBL" id="HBFR01035086">
    <property type="protein sequence ID" value="CAD8898330.1"/>
    <property type="molecule type" value="Transcribed_RNA"/>
</dbReference>
<organism evidence="4">
    <name type="scientific">Corethron hystrix</name>
    <dbReference type="NCBI Taxonomy" id="216773"/>
    <lineage>
        <taxon>Eukaryota</taxon>
        <taxon>Sar</taxon>
        <taxon>Stramenopiles</taxon>
        <taxon>Ochrophyta</taxon>
        <taxon>Bacillariophyta</taxon>
        <taxon>Coscinodiscophyceae</taxon>
        <taxon>Corethrophycidae</taxon>
        <taxon>Corethrales</taxon>
        <taxon>Corethraceae</taxon>
        <taxon>Corethron</taxon>
    </lineage>
</organism>
<dbReference type="GO" id="GO:0005737">
    <property type="term" value="C:cytoplasm"/>
    <property type="evidence" value="ECO:0007669"/>
    <property type="project" value="InterPro"/>
</dbReference>
<gene>
    <name evidence="4" type="ORF">CHYS00102_LOCUS25544</name>
</gene>
<feature type="region of interest" description="Disordered" evidence="1">
    <location>
        <begin position="634"/>
        <end position="671"/>
    </location>
</feature>
<feature type="domain" description="Glycolipid transfer protein" evidence="3">
    <location>
        <begin position="467"/>
        <end position="572"/>
    </location>
</feature>
<dbReference type="GO" id="GO:0120013">
    <property type="term" value="F:lipid transfer activity"/>
    <property type="evidence" value="ECO:0007669"/>
    <property type="project" value="InterPro"/>
</dbReference>
<proteinExistence type="predicted"/>
<dbReference type="InterPro" id="IPR036497">
    <property type="entry name" value="GLTP_sf"/>
</dbReference>
<dbReference type="Gene3D" id="1.10.3520.10">
    <property type="entry name" value="Glycolipid transfer protein"/>
    <property type="match status" value="1"/>
</dbReference>
<feature type="transmembrane region" description="Helical" evidence="2">
    <location>
        <begin position="111"/>
        <end position="135"/>
    </location>
</feature>
<protein>
    <recommendedName>
        <fullName evidence="3">Glycolipid transfer protein domain-containing protein</fullName>
    </recommendedName>
</protein>
<keyword evidence="2" id="KW-0472">Membrane</keyword>
<evidence type="ECO:0000259" key="3">
    <source>
        <dbReference type="Pfam" id="PF08718"/>
    </source>
</evidence>
<evidence type="ECO:0000256" key="2">
    <source>
        <dbReference type="SAM" id="Phobius"/>
    </source>
</evidence>
<dbReference type="InterPro" id="IPR014830">
    <property type="entry name" value="Glycolipid_transfer_prot_dom"/>
</dbReference>
<dbReference type="Pfam" id="PF08718">
    <property type="entry name" value="GLTP"/>
    <property type="match status" value="1"/>
</dbReference>
<keyword evidence="2" id="KW-0812">Transmembrane</keyword>
<dbReference type="SUPFAM" id="SSF110004">
    <property type="entry name" value="Glycolipid transfer protein, GLTP"/>
    <property type="match status" value="1"/>
</dbReference>
<feature type="region of interest" description="Disordered" evidence="1">
    <location>
        <begin position="68"/>
        <end position="94"/>
    </location>
</feature>
<reference evidence="4" key="1">
    <citation type="submission" date="2021-01" db="EMBL/GenBank/DDBJ databases">
        <authorList>
            <person name="Corre E."/>
            <person name="Pelletier E."/>
            <person name="Niang G."/>
            <person name="Scheremetjew M."/>
            <person name="Finn R."/>
            <person name="Kale V."/>
            <person name="Holt S."/>
            <person name="Cochrane G."/>
            <person name="Meng A."/>
            <person name="Brown T."/>
            <person name="Cohen L."/>
        </authorList>
    </citation>
    <scope>NUCLEOTIDE SEQUENCE</scope>
    <source>
        <strain evidence="4">308</strain>
    </source>
</reference>
<sequence length="829" mass="94091">MNLCNEIHHRIMYLFITFSKMSSGFSHDHILLRNYSTNGHESYSPNGNDSFPLRFRRVFSRGSCTNLEKNDKSHAHSSSSILSNGGYTGETSSPVDRETTIIPNKIRIKGVLCYSSLVLLLYVLGMNILISFGLVGDVNAKSDSNVGYFPQDHHASFMKPYMGVPISGKRCTSRILRKSNNYIYYSNSKPFAESNRIGSAAIESITSFLAPILPFTGGRDFRRDAWDRYYSFSNWMNGPFHSSRPSKQAGDSPEIETSSRSILKKVKISVTSHRHPVMGADVFEFFPNSEVAKLSLTDVSDIFHYAVLSNRQQPNKNTNLVENMSNHATKAISAIEKALEVSRGEGFLPALTSSNFELFDDVATHEWLGSKLSNTKVDAIVVDERGNWGDLDAFQFCAIMRIFAEWRIVRQVPEGYKGYSVGMNLGLKDVVQNLAKIEAAAYAWMKRRKEMQENHEVSFNESGSSEQTDMVLRSPTLRQVLKDEVDHNFHSGKLPVLKDPSAAMGLLWVRRQLWYQSLIYLNLIKDSSDARAAVQNAYNGVYNRYHGWAVQQIFSFSFKAAPHVTEIYKHMNHELLNSAAEEARLKVEGENASSSKSDFQTNSDKIQGEFDVYKDHEFESIRPTLPEINSYDINSLQKRGGGSDEIDMAADNTNLHDLPPGKRDKEKKNHSASGFDQFLNQVVLEWDKVVKNTVTEWDKFAKNMSMEWDKLAKNTSSEWEKITKNTVNEWHKIWGSVLKLVNLKEKDGQRLNDSCINNNEESRENIHFMSSQDIESRVVNESELLRYIEEKMLSAAIEQMAAFLRISVPLLVDTQGLIDEFNMDDPTKV</sequence>
<evidence type="ECO:0000313" key="4">
    <source>
        <dbReference type="EMBL" id="CAD8898330.1"/>
    </source>
</evidence>
<keyword evidence="2" id="KW-1133">Transmembrane helix</keyword>
<dbReference type="AlphaFoldDB" id="A0A7S1BVY8"/>
<evidence type="ECO:0000256" key="1">
    <source>
        <dbReference type="SAM" id="MobiDB-lite"/>
    </source>
</evidence>
<accession>A0A7S1BVY8</accession>
<feature type="compositionally biased region" description="Basic and acidic residues" evidence="1">
    <location>
        <begin position="659"/>
        <end position="669"/>
    </location>
</feature>
<name>A0A7S1BVY8_9STRA</name>